<dbReference type="NCBIfam" id="TIGR00150">
    <property type="entry name" value="T6A_YjeE"/>
    <property type="match status" value="1"/>
</dbReference>
<dbReference type="EMBL" id="PEZG01000028">
    <property type="protein sequence ID" value="PIS15888.1"/>
    <property type="molecule type" value="Genomic_DNA"/>
</dbReference>
<dbReference type="GO" id="GO:0005524">
    <property type="term" value="F:ATP binding"/>
    <property type="evidence" value="ECO:0007669"/>
    <property type="project" value="UniProtKB-KW"/>
</dbReference>
<dbReference type="SUPFAM" id="SSF52540">
    <property type="entry name" value="P-loop containing nucleoside triphosphate hydrolases"/>
    <property type="match status" value="1"/>
</dbReference>
<sequence>LRSLHAVSTDLESEKGTLGVRIPDDPFIRDLVRAFKKPLTATSANPSGYSSFYSKAAILHGFPKGRLQFVDLLIDSGDLPRNKPSTVVDLTQPVIKTLRKGDIVFSDTKTFISDSPEETQRIAQYLLSKKLSEQTNKPVVFILKGELGAGKTVFVKGVGHALGIENIISPTYVIYYEYDSSHEKISKLYHFDLFQITEAAELKELVIQNLLKPGCLFCFEWGEKAGKIITMLSEIATLVYIETLYLSETKRKITVQY</sequence>
<evidence type="ECO:0000256" key="10">
    <source>
        <dbReference type="ARBA" id="ARBA00032441"/>
    </source>
</evidence>
<dbReference type="InterPro" id="IPR017945">
    <property type="entry name" value="DHBP_synth_RibB-like_a/b_dom"/>
</dbReference>
<keyword evidence="4" id="KW-0963">Cytoplasm</keyword>
<evidence type="ECO:0000256" key="5">
    <source>
        <dbReference type="ARBA" id="ARBA00022694"/>
    </source>
</evidence>
<keyword evidence="8" id="KW-0067">ATP-binding</keyword>
<dbReference type="SUPFAM" id="SSF55821">
    <property type="entry name" value="YrdC/RibB"/>
    <property type="match status" value="1"/>
</dbReference>
<feature type="non-terminal residue" evidence="12">
    <location>
        <position position="1"/>
    </location>
</feature>
<evidence type="ECO:0000256" key="2">
    <source>
        <dbReference type="ARBA" id="ARBA00007599"/>
    </source>
</evidence>
<dbReference type="Pfam" id="PF02367">
    <property type="entry name" value="TsaE"/>
    <property type="match status" value="1"/>
</dbReference>
<dbReference type="GO" id="GO:0003725">
    <property type="term" value="F:double-stranded RNA binding"/>
    <property type="evidence" value="ECO:0007669"/>
    <property type="project" value="InterPro"/>
</dbReference>
<keyword evidence="6" id="KW-0479">Metal-binding</keyword>
<dbReference type="GO" id="GO:0005737">
    <property type="term" value="C:cytoplasm"/>
    <property type="evidence" value="ECO:0007669"/>
    <property type="project" value="UniProtKB-SubCell"/>
</dbReference>
<comment type="similarity">
    <text evidence="2">Belongs to the TsaE family.</text>
</comment>
<dbReference type="Gene3D" id="3.90.870.10">
    <property type="entry name" value="DHBP synthase"/>
    <property type="match status" value="1"/>
</dbReference>
<feature type="domain" description="YrdC-like" evidence="11">
    <location>
        <begin position="1"/>
        <end position="103"/>
    </location>
</feature>
<accession>A0A2H0WVD2</accession>
<evidence type="ECO:0000259" key="11">
    <source>
        <dbReference type="PROSITE" id="PS51163"/>
    </source>
</evidence>
<dbReference type="Proteomes" id="UP000231198">
    <property type="component" value="Unassembled WGS sequence"/>
</dbReference>
<evidence type="ECO:0000256" key="7">
    <source>
        <dbReference type="ARBA" id="ARBA00022741"/>
    </source>
</evidence>
<keyword evidence="12" id="KW-0808">Transferase</keyword>
<dbReference type="Pfam" id="PF01300">
    <property type="entry name" value="Sua5_yciO_yrdC"/>
    <property type="match status" value="1"/>
</dbReference>
<evidence type="ECO:0000313" key="12">
    <source>
        <dbReference type="EMBL" id="PIS15888.1"/>
    </source>
</evidence>
<keyword evidence="9" id="KW-0460">Magnesium</keyword>
<keyword evidence="5" id="KW-0819">tRNA processing</keyword>
<protein>
    <recommendedName>
        <fullName evidence="3">tRNA threonylcarbamoyladenosine biosynthesis protein TsaE</fullName>
    </recommendedName>
    <alternativeName>
        <fullName evidence="10">t(6)A37 threonylcarbamoyladenosine biosynthesis protein TsaE</fullName>
    </alternativeName>
</protein>
<dbReference type="InterPro" id="IPR027417">
    <property type="entry name" value="P-loop_NTPase"/>
</dbReference>
<evidence type="ECO:0000313" key="13">
    <source>
        <dbReference type="Proteomes" id="UP000231198"/>
    </source>
</evidence>
<name>A0A2H0WVD2_9BACT</name>
<dbReference type="AlphaFoldDB" id="A0A2H0WVD2"/>
<comment type="caution">
    <text evidence="12">The sequence shown here is derived from an EMBL/GenBank/DDBJ whole genome shotgun (WGS) entry which is preliminary data.</text>
</comment>
<evidence type="ECO:0000256" key="4">
    <source>
        <dbReference type="ARBA" id="ARBA00022490"/>
    </source>
</evidence>
<dbReference type="InterPro" id="IPR006070">
    <property type="entry name" value="Sua5-like_dom"/>
</dbReference>
<dbReference type="PROSITE" id="PS51163">
    <property type="entry name" value="YRDC"/>
    <property type="match status" value="1"/>
</dbReference>
<evidence type="ECO:0000256" key="8">
    <source>
        <dbReference type="ARBA" id="ARBA00022840"/>
    </source>
</evidence>
<comment type="subcellular location">
    <subcellularLocation>
        <location evidence="1">Cytoplasm</location>
    </subcellularLocation>
</comment>
<keyword evidence="7" id="KW-0547">Nucleotide-binding</keyword>
<dbReference type="PANTHER" id="PTHR33540">
    <property type="entry name" value="TRNA THREONYLCARBAMOYLADENOSINE BIOSYNTHESIS PROTEIN TSAE"/>
    <property type="match status" value="1"/>
</dbReference>
<dbReference type="GO" id="GO:0016740">
    <property type="term" value="F:transferase activity"/>
    <property type="evidence" value="ECO:0007669"/>
    <property type="project" value="UniProtKB-KW"/>
</dbReference>
<organism evidence="12 13">
    <name type="scientific">Candidatus Roizmanbacteria bacterium CG09_land_8_20_14_0_10_41_9</name>
    <dbReference type="NCBI Taxonomy" id="1974850"/>
    <lineage>
        <taxon>Bacteria</taxon>
        <taxon>Candidatus Roizmaniibacteriota</taxon>
    </lineage>
</organism>
<proteinExistence type="inferred from homology"/>
<evidence type="ECO:0000256" key="9">
    <source>
        <dbReference type="ARBA" id="ARBA00022842"/>
    </source>
</evidence>
<evidence type="ECO:0000256" key="6">
    <source>
        <dbReference type="ARBA" id="ARBA00022723"/>
    </source>
</evidence>
<dbReference type="GO" id="GO:0046872">
    <property type="term" value="F:metal ion binding"/>
    <property type="evidence" value="ECO:0007669"/>
    <property type="project" value="UniProtKB-KW"/>
</dbReference>
<dbReference type="GO" id="GO:0002949">
    <property type="term" value="P:tRNA threonylcarbamoyladenosine modification"/>
    <property type="evidence" value="ECO:0007669"/>
    <property type="project" value="InterPro"/>
</dbReference>
<dbReference type="Gene3D" id="3.40.50.300">
    <property type="entry name" value="P-loop containing nucleotide triphosphate hydrolases"/>
    <property type="match status" value="1"/>
</dbReference>
<dbReference type="InterPro" id="IPR003442">
    <property type="entry name" value="T6A_TsaE"/>
</dbReference>
<reference evidence="13" key="1">
    <citation type="submission" date="2017-09" db="EMBL/GenBank/DDBJ databases">
        <title>Depth-based differentiation of microbial function through sediment-hosted aquifers and enrichment of novel symbionts in the deep terrestrial subsurface.</title>
        <authorList>
            <person name="Probst A.J."/>
            <person name="Ladd B."/>
            <person name="Jarett J.K."/>
            <person name="Geller-Mcgrath D.E."/>
            <person name="Sieber C.M.K."/>
            <person name="Emerson J.B."/>
            <person name="Anantharaman K."/>
            <person name="Thomas B.C."/>
            <person name="Malmstrom R."/>
            <person name="Stieglmeier M."/>
            <person name="Klingl A."/>
            <person name="Woyke T."/>
            <person name="Ryan C.M."/>
            <person name="Banfield J.F."/>
        </authorList>
    </citation>
    <scope>NUCLEOTIDE SEQUENCE [LARGE SCALE GENOMIC DNA]</scope>
</reference>
<evidence type="ECO:0000256" key="3">
    <source>
        <dbReference type="ARBA" id="ARBA00019010"/>
    </source>
</evidence>
<dbReference type="PANTHER" id="PTHR33540:SF2">
    <property type="entry name" value="TRNA THREONYLCARBAMOYLADENOSINE BIOSYNTHESIS PROTEIN TSAE"/>
    <property type="match status" value="1"/>
</dbReference>
<evidence type="ECO:0000256" key="1">
    <source>
        <dbReference type="ARBA" id="ARBA00004496"/>
    </source>
</evidence>
<gene>
    <name evidence="12" type="ORF">COT62_01280</name>
</gene>